<protein>
    <submittedName>
        <fullName evidence="3">Hydrolase</fullName>
    </submittedName>
</protein>
<evidence type="ECO:0000313" key="4">
    <source>
        <dbReference type="Proteomes" id="UP000641932"/>
    </source>
</evidence>
<comment type="caution">
    <text evidence="3">The sequence shown here is derived from an EMBL/GenBank/DDBJ whole genome shotgun (WGS) entry which is preliminary data.</text>
</comment>
<dbReference type="CDD" id="cd06262">
    <property type="entry name" value="metallo-hydrolase-like_MBL-fold"/>
    <property type="match status" value="1"/>
</dbReference>
<dbReference type="InterPro" id="IPR051453">
    <property type="entry name" value="MBL_Glyoxalase_II"/>
</dbReference>
<dbReference type="GO" id="GO:0016787">
    <property type="term" value="F:hydrolase activity"/>
    <property type="evidence" value="ECO:0007669"/>
    <property type="project" value="UniProtKB-KW"/>
</dbReference>
<evidence type="ECO:0000313" key="3">
    <source>
        <dbReference type="EMBL" id="GGO86687.1"/>
    </source>
</evidence>
<dbReference type="Pfam" id="PF00753">
    <property type="entry name" value="Lactamase_B"/>
    <property type="match status" value="1"/>
</dbReference>
<dbReference type="Gene3D" id="3.60.15.10">
    <property type="entry name" value="Ribonuclease Z/Hydroxyacylglutathione hydrolase-like"/>
    <property type="match status" value="1"/>
</dbReference>
<accession>A0A917ZLY9</accession>
<evidence type="ECO:0000256" key="1">
    <source>
        <dbReference type="SAM" id="MobiDB-lite"/>
    </source>
</evidence>
<keyword evidence="3" id="KW-0378">Hydrolase</keyword>
<feature type="domain" description="Metallo-beta-lactamase" evidence="2">
    <location>
        <begin position="40"/>
        <end position="204"/>
    </location>
</feature>
<dbReference type="EMBL" id="BMMS01000008">
    <property type="protein sequence ID" value="GGO86687.1"/>
    <property type="molecule type" value="Genomic_DNA"/>
</dbReference>
<dbReference type="SUPFAM" id="SSF56281">
    <property type="entry name" value="Metallo-hydrolase/oxidoreductase"/>
    <property type="match status" value="1"/>
</dbReference>
<dbReference type="SMART" id="SM00849">
    <property type="entry name" value="Lactamase_B"/>
    <property type="match status" value="1"/>
</dbReference>
<name>A0A917ZLY9_9ACTN</name>
<organism evidence="3 4">
    <name type="scientific">Wenjunlia tyrosinilytica</name>
    <dbReference type="NCBI Taxonomy" id="1544741"/>
    <lineage>
        <taxon>Bacteria</taxon>
        <taxon>Bacillati</taxon>
        <taxon>Actinomycetota</taxon>
        <taxon>Actinomycetes</taxon>
        <taxon>Kitasatosporales</taxon>
        <taxon>Streptomycetaceae</taxon>
        <taxon>Wenjunlia</taxon>
    </lineage>
</organism>
<dbReference type="InterPro" id="IPR001279">
    <property type="entry name" value="Metallo-B-lactamas"/>
</dbReference>
<proteinExistence type="predicted"/>
<reference evidence="3" key="1">
    <citation type="journal article" date="2014" name="Int. J. Syst. Evol. Microbiol.">
        <title>Complete genome sequence of Corynebacterium casei LMG S-19264T (=DSM 44701T), isolated from a smear-ripened cheese.</title>
        <authorList>
            <consortium name="US DOE Joint Genome Institute (JGI-PGF)"/>
            <person name="Walter F."/>
            <person name="Albersmeier A."/>
            <person name="Kalinowski J."/>
            <person name="Ruckert C."/>
        </authorList>
    </citation>
    <scope>NUCLEOTIDE SEQUENCE</scope>
    <source>
        <strain evidence="3">CGMCC 4.7201</strain>
    </source>
</reference>
<dbReference type="AlphaFoldDB" id="A0A917ZLY9"/>
<reference evidence="3" key="2">
    <citation type="submission" date="2020-09" db="EMBL/GenBank/DDBJ databases">
        <authorList>
            <person name="Sun Q."/>
            <person name="Zhou Y."/>
        </authorList>
    </citation>
    <scope>NUCLEOTIDE SEQUENCE</scope>
    <source>
        <strain evidence="3">CGMCC 4.7201</strain>
    </source>
</reference>
<gene>
    <name evidence="3" type="ORF">GCM10012280_23400</name>
</gene>
<sequence length="225" mass="23868">MADTRTAGSADGGDSLMAATIERLVTSGTFSLGDDTFGVENNVWIIGDAEEAMVIDAAHDADIIAAAVGSRRLLAILCTHAHNDHIDAAPALSDRTGAPILLNRKDLDLWHRTHPDRVPDDEADDGRQLHVAGSRMTVRHTPGHSPGSVSVYDPALGTVFTGDTLFCGGPGATGHPFSDFGTIIDSIRERLLTLPPETAVCPGHGDTTTVGEEAKHQDEWLDRGY</sequence>
<dbReference type="InterPro" id="IPR036866">
    <property type="entry name" value="RibonucZ/Hydroxyglut_hydro"/>
</dbReference>
<feature type="region of interest" description="Disordered" evidence="1">
    <location>
        <begin position="201"/>
        <end position="225"/>
    </location>
</feature>
<keyword evidence="4" id="KW-1185">Reference proteome</keyword>
<evidence type="ECO:0000259" key="2">
    <source>
        <dbReference type="SMART" id="SM00849"/>
    </source>
</evidence>
<dbReference type="PANTHER" id="PTHR46233">
    <property type="entry name" value="HYDROXYACYLGLUTATHIONE HYDROLASE GLOC"/>
    <property type="match status" value="1"/>
</dbReference>
<feature type="compositionally biased region" description="Basic and acidic residues" evidence="1">
    <location>
        <begin position="212"/>
        <end position="225"/>
    </location>
</feature>
<dbReference type="PANTHER" id="PTHR46233:SF4">
    <property type="entry name" value="METALLO-BETA-LACTAMASE DOMAIN-CONTAINING PROTEIN"/>
    <property type="match status" value="1"/>
</dbReference>
<dbReference type="Proteomes" id="UP000641932">
    <property type="component" value="Unassembled WGS sequence"/>
</dbReference>